<dbReference type="Pfam" id="PF00104">
    <property type="entry name" value="Hormone_recep"/>
    <property type="match status" value="1"/>
</dbReference>
<feature type="region of interest" description="Disordered" evidence="4">
    <location>
        <begin position="48"/>
        <end position="83"/>
    </location>
</feature>
<keyword evidence="7" id="KW-1185">Reference proteome</keyword>
<feature type="compositionally biased region" description="Polar residues" evidence="4">
    <location>
        <begin position="70"/>
        <end position="82"/>
    </location>
</feature>
<evidence type="ECO:0000313" key="6">
    <source>
        <dbReference type="EMBL" id="KAH0566890.1"/>
    </source>
</evidence>
<evidence type="ECO:0000313" key="7">
    <source>
        <dbReference type="Proteomes" id="UP000826195"/>
    </source>
</evidence>
<dbReference type="Gene3D" id="1.10.565.10">
    <property type="entry name" value="Retinoid X Receptor"/>
    <property type="match status" value="1"/>
</dbReference>
<evidence type="ECO:0000256" key="1">
    <source>
        <dbReference type="ARBA" id="ARBA00023015"/>
    </source>
</evidence>
<dbReference type="EMBL" id="JAHXZJ010000001">
    <property type="protein sequence ID" value="KAH0566890.1"/>
    <property type="molecule type" value="Genomic_DNA"/>
</dbReference>
<dbReference type="InterPro" id="IPR050274">
    <property type="entry name" value="Nuclear_hormone_rcpt_NR2"/>
</dbReference>
<dbReference type="InterPro" id="IPR001723">
    <property type="entry name" value="Nuclear_hrmn_rcpt"/>
</dbReference>
<dbReference type="SMART" id="SM00430">
    <property type="entry name" value="HOLI"/>
    <property type="match status" value="1"/>
</dbReference>
<dbReference type="InterPro" id="IPR000536">
    <property type="entry name" value="Nucl_hrmn_rcpt_lig-bd"/>
</dbReference>
<organism evidence="6 7">
    <name type="scientific">Cotesia glomerata</name>
    <name type="common">Lepidopteran parasitic wasp</name>
    <name type="synonym">Apanteles glomeratus</name>
    <dbReference type="NCBI Taxonomy" id="32391"/>
    <lineage>
        <taxon>Eukaryota</taxon>
        <taxon>Metazoa</taxon>
        <taxon>Ecdysozoa</taxon>
        <taxon>Arthropoda</taxon>
        <taxon>Hexapoda</taxon>
        <taxon>Insecta</taxon>
        <taxon>Pterygota</taxon>
        <taxon>Neoptera</taxon>
        <taxon>Endopterygota</taxon>
        <taxon>Hymenoptera</taxon>
        <taxon>Apocrita</taxon>
        <taxon>Ichneumonoidea</taxon>
        <taxon>Braconidae</taxon>
        <taxon>Microgastrinae</taxon>
        <taxon>Cotesia</taxon>
    </lineage>
</organism>
<evidence type="ECO:0000256" key="3">
    <source>
        <dbReference type="ARBA" id="ARBA00023170"/>
    </source>
</evidence>
<name>A0AAV7J2F3_COTGL</name>
<comment type="caution">
    <text evidence="6">The sequence shown here is derived from an EMBL/GenBank/DDBJ whole genome shotgun (WGS) entry which is preliminary data.</text>
</comment>
<dbReference type="Proteomes" id="UP000826195">
    <property type="component" value="Unassembled WGS sequence"/>
</dbReference>
<dbReference type="InterPro" id="IPR035500">
    <property type="entry name" value="NHR-like_dom_sf"/>
</dbReference>
<proteinExistence type="predicted"/>
<feature type="domain" description="NR LBD" evidence="5">
    <location>
        <begin position="193"/>
        <end position="425"/>
    </location>
</feature>
<keyword evidence="3" id="KW-0675">Receptor</keyword>
<dbReference type="FunFam" id="1.10.565.10:FF:000038">
    <property type="entry name" value="Dissatisfaction, isoform A"/>
    <property type="match status" value="1"/>
</dbReference>
<keyword evidence="2" id="KW-0804">Transcription</keyword>
<protein>
    <recommendedName>
        <fullName evidence="5">NR LBD domain-containing protein</fullName>
    </recommendedName>
</protein>
<reference evidence="6 7" key="1">
    <citation type="journal article" date="2021" name="J. Hered.">
        <title>A chromosome-level genome assembly of the parasitoid wasp, Cotesia glomerata (Hymenoptera: Braconidae).</title>
        <authorList>
            <person name="Pinto B.J."/>
            <person name="Weis J.J."/>
            <person name="Gamble T."/>
            <person name="Ode P.J."/>
            <person name="Paul R."/>
            <person name="Zaspel J.M."/>
        </authorList>
    </citation>
    <scope>NUCLEOTIDE SEQUENCE [LARGE SCALE GENOMIC DNA]</scope>
    <source>
        <strain evidence="6">CgM1</strain>
    </source>
</reference>
<gene>
    <name evidence="6" type="ORF">KQX54_005187</name>
</gene>
<dbReference type="AlphaFoldDB" id="A0AAV7J2F3"/>
<dbReference type="PROSITE" id="PS51843">
    <property type="entry name" value="NR_LBD"/>
    <property type="match status" value="1"/>
</dbReference>
<dbReference type="SUPFAM" id="SSF48508">
    <property type="entry name" value="Nuclear receptor ligand-binding domain"/>
    <property type="match status" value="1"/>
</dbReference>
<sequence length="450" mass="51673">MWSSIRGFEDFPRRISRAELPFGVRTWEQPGVHHSGSLMMMCQLPTVQHERGPRKPKPHPSIMSDKHHQQSAMVSPLSSHSGTPVHHDARVDLNTAHLLSHHSSVVNPLQPIGAAGHHDRNRRDRPSHLFPIHRFVFSDNPLRRLRYVPFPQVASLMQKPPPPSDATSPVSFPLQLPPPNPGLYHSATVALGQQPPLFQILMSAEKCQPDETLDRLETEASHSPTRPLPNFSPTWEILQETTARLLFMAVKWVRCLVPFQTLFKDDQLGLLQQTWTQLFLLHLAQWSVSWDITALLDDEQVRRRLPDETSRQELNTIQDIMSRFRQLSPDGGECGCMKAIVLFRPETKGLTDPKPVEMLQDQAQCILNDYIRSRYPRQPERFGRFLLSLPMLHVVKPSTVELLFFRETIGEIPIARLLGDMYQMDHHSEEYKQDPDFSMMNLQKATDLKK</sequence>
<accession>A0AAV7J2F3</accession>
<dbReference type="PANTHER" id="PTHR24083">
    <property type="entry name" value="NUCLEAR HORMONE RECEPTOR"/>
    <property type="match status" value="1"/>
</dbReference>
<keyword evidence="1" id="KW-0805">Transcription regulation</keyword>
<evidence type="ECO:0000259" key="5">
    <source>
        <dbReference type="PROSITE" id="PS51843"/>
    </source>
</evidence>
<evidence type="ECO:0000256" key="2">
    <source>
        <dbReference type="ARBA" id="ARBA00023163"/>
    </source>
</evidence>
<evidence type="ECO:0000256" key="4">
    <source>
        <dbReference type="SAM" id="MobiDB-lite"/>
    </source>
</evidence>
<dbReference type="PRINTS" id="PR00398">
    <property type="entry name" value="STRDHORMONER"/>
</dbReference>